<reference evidence="2 3" key="1">
    <citation type="submission" date="2019-05" db="EMBL/GenBank/DDBJ databases">
        <title>Another draft genome of Portunus trituberculatus and its Hox gene families provides insights of decapod evolution.</title>
        <authorList>
            <person name="Jeong J.-H."/>
            <person name="Song I."/>
            <person name="Kim S."/>
            <person name="Choi T."/>
            <person name="Kim D."/>
            <person name="Ryu S."/>
            <person name="Kim W."/>
        </authorList>
    </citation>
    <scope>NUCLEOTIDE SEQUENCE [LARGE SCALE GENOMIC DNA]</scope>
    <source>
        <tissue evidence="2">Muscle</tissue>
    </source>
</reference>
<comment type="caution">
    <text evidence="2">The sequence shown here is derived from an EMBL/GenBank/DDBJ whole genome shotgun (WGS) entry which is preliminary data.</text>
</comment>
<evidence type="ECO:0000256" key="1">
    <source>
        <dbReference type="SAM" id="MobiDB-lite"/>
    </source>
</evidence>
<feature type="compositionally biased region" description="Basic and acidic residues" evidence="1">
    <location>
        <begin position="173"/>
        <end position="183"/>
    </location>
</feature>
<keyword evidence="3" id="KW-1185">Reference proteome</keyword>
<sequence>MVIWNIFIEVTVGLSILTVASGGMSPLPAPRVLQQDNMEAVMGGVVSMVTQGLGQCRLLVVTATPVTDMLAHVLGVSVENKALPKRSYNDVTVSITVHSVVLFRGLRGDGDDEEGGVVVMEDTSSLSTSLIVPKLVRDGGASCWTLVLLLAEVSDADDTLNDEREGSNNTTDSDGRNEGGRKDIYATFKNSNQGIERSVW</sequence>
<evidence type="ECO:0000313" key="3">
    <source>
        <dbReference type="Proteomes" id="UP000324222"/>
    </source>
</evidence>
<dbReference type="AlphaFoldDB" id="A0A5B7CKQ3"/>
<evidence type="ECO:0000313" key="2">
    <source>
        <dbReference type="EMBL" id="MPC09950.1"/>
    </source>
</evidence>
<accession>A0A5B7CKQ3</accession>
<feature type="region of interest" description="Disordered" evidence="1">
    <location>
        <begin position="159"/>
        <end position="183"/>
    </location>
</feature>
<dbReference type="Proteomes" id="UP000324222">
    <property type="component" value="Unassembled WGS sequence"/>
</dbReference>
<proteinExistence type="predicted"/>
<dbReference type="EMBL" id="VSRR010000094">
    <property type="protein sequence ID" value="MPC09950.1"/>
    <property type="molecule type" value="Genomic_DNA"/>
</dbReference>
<gene>
    <name evidence="2" type="ORF">E2C01_002570</name>
</gene>
<protein>
    <submittedName>
        <fullName evidence="2">Uncharacterized protein</fullName>
    </submittedName>
</protein>
<name>A0A5B7CKQ3_PORTR</name>
<organism evidence="2 3">
    <name type="scientific">Portunus trituberculatus</name>
    <name type="common">Swimming crab</name>
    <name type="synonym">Neptunus trituberculatus</name>
    <dbReference type="NCBI Taxonomy" id="210409"/>
    <lineage>
        <taxon>Eukaryota</taxon>
        <taxon>Metazoa</taxon>
        <taxon>Ecdysozoa</taxon>
        <taxon>Arthropoda</taxon>
        <taxon>Crustacea</taxon>
        <taxon>Multicrustacea</taxon>
        <taxon>Malacostraca</taxon>
        <taxon>Eumalacostraca</taxon>
        <taxon>Eucarida</taxon>
        <taxon>Decapoda</taxon>
        <taxon>Pleocyemata</taxon>
        <taxon>Brachyura</taxon>
        <taxon>Eubrachyura</taxon>
        <taxon>Portunoidea</taxon>
        <taxon>Portunidae</taxon>
        <taxon>Portuninae</taxon>
        <taxon>Portunus</taxon>
    </lineage>
</organism>